<keyword evidence="3" id="KW-1185">Reference proteome</keyword>
<feature type="domain" description="DUF4440" evidence="1">
    <location>
        <begin position="15"/>
        <end position="133"/>
    </location>
</feature>
<name>A0A3P7M2D7_CYLGO</name>
<dbReference type="InterPro" id="IPR032710">
    <property type="entry name" value="NTF2-like_dom_sf"/>
</dbReference>
<protein>
    <recommendedName>
        <fullName evidence="1">DUF4440 domain-containing protein</fullName>
    </recommendedName>
</protein>
<dbReference type="Proteomes" id="UP000271889">
    <property type="component" value="Unassembled WGS sequence"/>
</dbReference>
<dbReference type="Pfam" id="PF14534">
    <property type="entry name" value="DUF4440"/>
    <property type="match status" value="1"/>
</dbReference>
<accession>A0A3P7M2D7</accession>
<evidence type="ECO:0000259" key="1">
    <source>
        <dbReference type="Pfam" id="PF14534"/>
    </source>
</evidence>
<reference evidence="2 3" key="1">
    <citation type="submission" date="2018-11" db="EMBL/GenBank/DDBJ databases">
        <authorList>
            <consortium name="Pathogen Informatics"/>
        </authorList>
    </citation>
    <scope>NUCLEOTIDE SEQUENCE [LARGE SCALE GENOMIC DNA]</scope>
</reference>
<evidence type="ECO:0000313" key="2">
    <source>
        <dbReference type="EMBL" id="VDN23464.1"/>
    </source>
</evidence>
<dbReference type="PANTHER" id="PTHR31664">
    <property type="entry name" value="PROTEIN CBG16427"/>
    <property type="match status" value="1"/>
</dbReference>
<dbReference type="PANTHER" id="PTHR31664:SF4">
    <property type="entry name" value="DUF4440 DOMAIN-CONTAINING PROTEIN"/>
    <property type="match status" value="1"/>
</dbReference>
<dbReference type="Gene3D" id="3.10.450.50">
    <property type="match status" value="1"/>
</dbReference>
<dbReference type="EMBL" id="UYRV01107498">
    <property type="protein sequence ID" value="VDN23464.1"/>
    <property type="molecule type" value="Genomic_DNA"/>
</dbReference>
<organism evidence="2 3">
    <name type="scientific">Cylicostephanus goldi</name>
    <name type="common">Nematode worm</name>
    <dbReference type="NCBI Taxonomy" id="71465"/>
    <lineage>
        <taxon>Eukaryota</taxon>
        <taxon>Metazoa</taxon>
        <taxon>Ecdysozoa</taxon>
        <taxon>Nematoda</taxon>
        <taxon>Chromadorea</taxon>
        <taxon>Rhabditida</taxon>
        <taxon>Rhabditina</taxon>
        <taxon>Rhabditomorpha</taxon>
        <taxon>Strongyloidea</taxon>
        <taxon>Strongylidae</taxon>
        <taxon>Cylicostephanus</taxon>
    </lineage>
</organism>
<evidence type="ECO:0000313" key="3">
    <source>
        <dbReference type="Proteomes" id="UP000271889"/>
    </source>
</evidence>
<sequence>MGSSEEAKDILAPTLRQFHELAIAKEFEKVAAFYDPDAVLVHAGKDAVYGREAKIKTPFMLKFRASIISAILKDLQDFLSRAGKLTPKTYEPHYGMCGDFIIMISDYETETENMGVLKAKLTQIWRKNGDKYLLLHFEDVRK</sequence>
<dbReference type="AlphaFoldDB" id="A0A3P7M2D7"/>
<proteinExistence type="predicted"/>
<gene>
    <name evidence="2" type="ORF">CGOC_LOCUS9587</name>
</gene>
<dbReference type="InterPro" id="IPR027843">
    <property type="entry name" value="DUF4440"/>
</dbReference>
<dbReference type="SUPFAM" id="SSF54427">
    <property type="entry name" value="NTF2-like"/>
    <property type="match status" value="1"/>
</dbReference>